<sequence>MDTEQVISNPYQDLQSEAVDSAKKTTLTERLTAVRNNVCEHNLRTTTSHLDKQRTHSLRNLHMDTSNLRYQVKVMDINKRQNDLLMQQRITPKKDFSYDNRQIQSSSKRLGMSSEGSFYLEKKLKYPLRGTIKKDHNKKPIIQKARKTMVDHSKRKKVEHESERSHTSLTYERITSAHTVSTTVEILTPEPSLPKQHSNFQRVGSKSAPTPKIALTDQNGTTSRLSIIKDTNPKLIKEPAKSDHNRKGARSTKSHVKFDFKSKPVTNLHRSQTFHSGMPRVSRSYSECWNSDSDDDYDYREKVDLRALFFGDKSQNAETKPSLSGNTTPRTIPTRMSSDISTNPRCSTAKPKVTEEMLLKEQKEIKNKIDSFLGNIPKEDKTSPKPVQVEEKPKVEETKEKNQKEMLSKAAMLLSVFSKPIEHEKIWGYTPPKLTQEVKVETKVEQVVEKPKSADVTEENRQKKLWELIRTSVQNGNIKHKYTANDLLLQQLTGILVQADKKLLIPLHSASRALRHTPTFKMKRMVEQLMAERTSYQQQEIEKLQQANASIGNGDDKSDIKNEEI</sequence>
<feature type="compositionally biased region" description="Basic and acidic residues" evidence="1">
    <location>
        <begin position="377"/>
        <end position="402"/>
    </location>
</feature>
<name>A0A9D4ILB0_DREPO</name>
<evidence type="ECO:0000313" key="3">
    <source>
        <dbReference type="Proteomes" id="UP000828390"/>
    </source>
</evidence>
<gene>
    <name evidence="2" type="ORF">DPMN_180032</name>
</gene>
<feature type="region of interest" description="Disordered" evidence="1">
    <location>
        <begin position="374"/>
        <end position="402"/>
    </location>
</feature>
<proteinExistence type="predicted"/>
<feature type="region of interest" description="Disordered" evidence="1">
    <location>
        <begin position="316"/>
        <end position="349"/>
    </location>
</feature>
<reference evidence="2" key="2">
    <citation type="submission" date="2020-11" db="EMBL/GenBank/DDBJ databases">
        <authorList>
            <person name="McCartney M.A."/>
            <person name="Auch B."/>
            <person name="Kono T."/>
            <person name="Mallez S."/>
            <person name="Becker A."/>
            <person name="Gohl D.M."/>
            <person name="Silverstein K.A.T."/>
            <person name="Koren S."/>
            <person name="Bechman K.B."/>
            <person name="Herman A."/>
            <person name="Abrahante J.E."/>
            <person name="Garbe J."/>
        </authorList>
    </citation>
    <scope>NUCLEOTIDE SEQUENCE</scope>
    <source>
        <strain evidence="2">Duluth1</strain>
        <tissue evidence="2">Whole animal</tissue>
    </source>
</reference>
<dbReference type="EMBL" id="JAIWYP010000009">
    <property type="protein sequence ID" value="KAH3778565.1"/>
    <property type="molecule type" value="Genomic_DNA"/>
</dbReference>
<keyword evidence="3" id="KW-1185">Reference proteome</keyword>
<feature type="region of interest" description="Disordered" evidence="1">
    <location>
        <begin position="190"/>
        <end position="220"/>
    </location>
</feature>
<feature type="compositionally biased region" description="Basic and acidic residues" evidence="1">
    <location>
        <begin position="554"/>
        <end position="565"/>
    </location>
</feature>
<reference evidence="2" key="1">
    <citation type="journal article" date="2019" name="bioRxiv">
        <title>The Genome of the Zebra Mussel, Dreissena polymorpha: A Resource for Invasive Species Research.</title>
        <authorList>
            <person name="McCartney M.A."/>
            <person name="Auch B."/>
            <person name="Kono T."/>
            <person name="Mallez S."/>
            <person name="Zhang Y."/>
            <person name="Obille A."/>
            <person name="Becker A."/>
            <person name="Abrahante J.E."/>
            <person name="Garbe J."/>
            <person name="Badalamenti J.P."/>
            <person name="Herman A."/>
            <person name="Mangelson H."/>
            <person name="Liachko I."/>
            <person name="Sullivan S."/>
            <person name="Sone E.D."/>
            <person name="Koren S."/>
            <person name="Silverstein K.A.T."/>
            <person name="Beckman K.B."/>
            <person name="Gohl D.M."/>
        </authorList>
    </citation>
    <scope>NUCLEOTIDE SEQUENCE</scope>
    <source>
        <strain evidence="2">Duluth1</strain>
        <tissue evidence="2">Whole animal</tissue>
    </source>
</reference>
<dbReference type="Proteomes" id="UP000828390">
    <property type="component" value="Unassembled WGS sequence"/>
</dbReference>
<feature type="region of interest" description="Disordered" evidence="1">
    <location>
        <begin position="545"/>
        <end position="565"/>
    </location>
</feature>
<dbReference type="AlphaFoldDB" id="A0A9D4ILB0"/>
<feature type="compositionally biased region" description="Basic and acidic residues" evidence="1">
    <location>
        <begin position="148"/>
        <end position="166"/>
    </location>
</feature>
<accession>A0A9D4ILB0</accession>
<comment type="caution">
    <text evidence="2">The sequence shown here is derived from an EMBL/GenBank/DDBJ whole genome shotgun (WGS) entry which is preliminary data.</text>
</comment>
<feature type="region of interest" description="Disordered" evidence="1">
    <location>
        <begin position="148"/>
        <end position="168"/>
    </location>
</feature>
<feature type="compositionally biased region" description="Polar residues" evidence="1">
    <location>
        <begin position="195"/>
        <end position="208"/>
    </location>
</feature>
<organism evidence="2 3">
    <name type="scientific">Dreissena polymorpha</name>
    <name type="common">Zebra mussel</name>
    <name type="synonym">Mytilus polymorpha</name>
    <dbReference type="NCBI Taxonomy" id="45954"/>
    <lineage>
        <taxon>Eukaryota</taxon>
        <taxon>Metazoa</taxon>
        <taxon>Spiralia</taxon>
        <taxon>Lophotrochozoa</taxon>
        <taxon>Mollusca</taxon>
        <taxon>Bivalvia</taxon>
        <taxon>Autobranchia</taxon>
        <taxon>Heteroconchia</taxon>
        <taxon>Euheterodonta</taxon>
        <taxon>Imparidentia</taxon>
        <taxon>Neoheterodontei</taxon>
        <taxon>Myida</taxon>
        <taxon>Dreissenoidea</taxon>
        <taxon>Dreissenidae</taxon>
        <taxon>Dreissena</taxon>
    </lineage>
</organism>
<evidence type="ECO:0000313" key="2">
    <source>
        <dbReference type="EMBL" id="KAH3778565.1"/>
    </source>
</evidence>
<feature type="compositionally biased region" description="Polar residues" evidence="1">
    <location>
        <begin position="316"/>
        <end position="346"/>
    </location>
</feature>
<protein>
    <submittedName>
        <fullName evidence="2">Uncharacterized protein</fullName>
    </submittedName>
</protein>
<evidence type="ECO:0000256" key="1">
    <source>
        <dbReference type="SAM" id="MobiDB-lite"/>
    </source>
</evidence>